<evidence type="ECO:0000256" key="9">
    <source>
        <dbReference type="ARBA" id="ARBA00048552"/>
    </source>
</evidence>
<keyword evidence="13" id="KW-1185">Reference proteome</keyword>
<gene>
    <name evidence="12" type="ORF">OGATHE_000391</name>
</gene>
<dbReference type="InterPro" id="IPR046950">
    <property type="entry name" value="DNA-dir_Rpol_C_phage-type"/>
</dbReference>
<keyword evidence="7" id="KW-0496">Mitochondrion</keyword>
<evidence type="ECO:0000313" key="13">
    <source>
        <dbReference type="Proteomes" id="UP000788993"/>
    </source>
</evidence>
<comment type="function">
    <text evidence="10">DNA-dependent RNA polymerase catalyzes the transcription of DNA into RNA using the four ribonucleoside triphosphates as substrates.</text>
</comment>
<keyword evidence="6" id="KW-0809">Transit peptide</keyword>
<evidence type="ECO:0000256" key="3">
    <source>
        <dbReference type="ARBA" id="ARBA00022478"/>
    </source>
</evidence>
<comment type="catalytic activity">
    <reaction evidence="9 10">
        <text>RNA(n) + a ribonucleoside 5'-triphosphate = RNA(n+1) + diphosphate</text>
        <dbReference type="Rhea" id="RHEA:21248"/>
        <dbReference type="Rhea" id="RHEA-COMP:14527"/>
        <dbReference type="Rhea" id="RHEA-COMP:17342"/>
        <dbReference type="ChEBI" id="CHEBI:33019"/>
        <dbReference type="ChEBI" id="CHEBI:61557"/>
        <dbReference type="ChEBI" id="CHEBI:140395"/>
        <dbReference type="EC" id="2.7.7.6"/>
    </reaction>
</comment>
<organism evidence="12 13">
    <name type="scientific">Ogataea polymorpha</name>
    <dbReference type="NCBI Taxonomy" id="460523"/>
    <lineage>
        <taxon>Eukaryota</taxon>
        <taxon>Fungi</taxon>
        <taxon>Dikarya</taxon>
        <taxon>Ascomycota</taxon>
        <taxon>Saccharomycotina</taxon>
        <taxon>Pichiomycetes</taxon>
        <taxon>Pichiales</taxon>
        <taxon>Pichiaceae</taxon>
        <taxon>Ogataea</taxon>
    </lineage>
</organism>
<keyword evidence="4 10" id="KW-0808">Transferase</keyword>
<dbReference type="PROSITE" id="PS00900">
    <property type="entry name" value="RNA_POL_PHAGE_1"/>
    <property type="match status" value="1"/>
</dbReference>
<dbReference type="InterPro" id="IPR002092">
    <property type="entry name" value="DNA-dir_Rpol_phage-type"/>
</dbReference>
<dbReference type="GO" id="GO:0034245">
    <property type="term" value="C:mitochondrial DNA-directed RNA polymerase complex"/>
    <property type="evidence" value="ECO:0007669"/>
    <property type="project" value="TreeGrafter"/>
</dbReference>
<dbReference type="Pfam" id="PF00940">
    <property type="entry name" value="RNA_pol"/>
    <property type="match status" value="1"/>
</dbReference>
<dbReference type="PANTHER" id="PTHR10102">
    <property type="entry name" value="DNA-DIRECTED RNA POLYMERASE, MITOCHONDRIAL"/>
    <property type="match status" value="1"/>
</dbReference>
<evidence type="ECO:0000259" key="11">
    <source>
        <dbReference type="SMART" id="SM01311"/>
    </source>
</evidence>
<reference evidence="12" key="2">
    <citation type="submission" date="2021-01" db="EMBL/GenBank/DDBJ databases">
        <authorList>
            <person name="Schikora-Tamarit M.A."/>
        </authorList>
    </citation>
    <scope>NUCLEOTIDE SEQUENCE</scope>
    <source>
        <strain evidence="12">NCAIM Y.01608</strain>
    </source>
</reference>
<keyword evidence="8 10" id="KW-0804">Transcription</keyword>
<dbReference type="GO" id="GO:0006390">
    <property type="term" value="P:mitochondrial transcription"/>
    <property type="evidence" value="ECO:0007669"/>
    <property type="project" value="TreeGrafter"/>
</dbReference>
<evidence type="ECO:0000256" key="2">
    <source>
        <dbReference type="ARBA" id="ARBA00009493"/>
    </source>
</evidence>
<dbReference type="PANTHER" id="PTHR10102:SF0">
    <property type="entry name" value="DNA-DIRECTED RNA POLYMERASE, MITOCHONDRIAL"/>
    <property type="match status" value="1"/>
</dbReference>
<keyword evidence="3 10" id="KW-0240">DNA-directed RNA polymerase</keyword>
<dbReference type="GO" id="GO:0003899">
    <property type="term" value="F:DNA-directed RNA polymerase activity"/>
    <property type="evidence" value="ECO:0007669"/>
    <property type="project" value="UniProtKB-EC"/>
</dbReference>
<accession>A0A9P8PTA5</accession>
<comment type="similarity">
    <text evidence="2 10">Belongs to the phage and mitochondrial RNA polymerase family.</text>
</comment>
<evidence type="ECO:0000256" key="5">
    <source>
        <dbReference type="ARBA" id="ARBA00022695"/>
    </source>
</evidence>
<dbReference type="FunFam" id="1.10.287.280:FF:000001">
    <property type="entry name" value="DNA-directed RNA polymerase"/>
    <property type="match status" value="1"/>
</dbReference>
<dbReference type="Gene3D" id="1.10.1320.10">
    <property type="entry name" value="DNA-directed RNA polymerase, N-terminal domain"/>
    <property type="match status" value="1"/>
</dbReference>
<dbReference type="InterPro" id="IPR037159">
    <property type="entry name" value="RNA_POL_N_sf"/>
</dbReference>
<comment type="subcellular location">
    <subcellularLocation>
        <location evidence="1">Mitochondrion</location>
    </subcellularLocation>
</comment>
<evidence type="ECO:0000256" key="10">
    <source>
        <dbReference type="RuleBase" id="RU003805"/>
    </source>
</evidence>
<dbReference type="InterPro" id="IPR029262">
    <property type="entry name" value="RPOL_N"/>
</dbReference>
<evidence type="ECO:0000256" key="6">
    <source>
        <dbReference type="ARBA" id="ARBA00022946"/>
    </source>
</evidence>
<dbReference type="FunFam" id="1.10.150.20:FF:000041">
    <property type="entry name" value="DNA-directed RNA polymerase"/>
    <property type="match status" value="1"/>
</dbReference>
<dbReference type="PROSITE" id="PS00489">
    <property type="entry name" value="RNA_POL_PHAGE_2"/>
    <property type="match status" value="1"/>
</dbReference>
<protein>
    <recommendedName>
        <fullName evidence="10">DNA-directed RNA polymerase</fullName>
        <ecNumber evidence="10">2.7.7.6</ecNumber>
    </recommendedName>
</protein>
<proteinExistence type="inferred from homology"/>
<dbReference type="EC" id="2.7.7.6" evidence="10"/>
<dbReference type="Gene3D" id="1.10.287.280">
    <property type="match status" value="1"/>
</dbReference>
<dbReference type="Pfam" id="PF14700">
    <property type="entry name" value="RPOL_N"/>
    <property type="match status" value="1"/>
</dbReference>
<dbReference type="SUPFAM" id="SSF56672">
    <property type="entry name" value="DNA/RNA polymerases"/>
    <property type="match status" value="1"/>
</dbReference>
<dbReference type="EMBL" id="JAEUBD010000095">
    <property type="protein sequence ID" value="KAH3677737.1"/>
    <property type="molecule type" value="Genomic_DNA"/>
</dbReference>
<evidence type="ECO:0000256" key="1">
    <source>
        <dbReference type="ARBA" id="ARBA00004173"/>
    </source>
</evidence>
<dbReference type="GO" id="GO:0001018">
    <property type="term" value="F:mitochondrial promoter sequence-specific DNA binding"/>
    <property type="evidence" value="ECO:0007669"/>
    <property type="project" value="TreeGrafter"/>
</dbReference>
<dbReference type="SMART" id="SM01311">
    <property type="entry name" value="RPOL_N"/>
    <property type="match status" value="1"/>
</dbReference>
<dbReference type="InterPro" id="IPR043502">
    <property type="entry name" value="DNA/RNA_pol_sf"/>
</dbReference>
<sequence length="1327" mass="150948">MNFIIARQQAKRLSVFASTGRRFVGATKSRKATSYASQALGKGSHQTTAILNSKKVFHEQKSDLEEILLSSSVDNVLTPSSSEFFKSWSLFEACLFSKDYERADLILQSLASLNNASDPNNPHKYFYDGICEFLATWGRSEDVSMADVECWLNTFTAFDSSLKNEPRIIAWIIKLKFEKNASLADIFEEFDQYNLRKFRNKRADILRFVDVIGVNNIRTLLAADPTLVSELPSEYEKFFGLLMGKDNEDGSTVLEDHTIDTNLESLAEADNDHIENHQHKRSPQKDAGEGRAPAIVDNQMEELIPVSSFNLKAIRHTLLGLVDSYNGDGQFLDKFFALAKQEKLDINYEKYENLETKVDFFEMKCALPLEQHEKFDLILDIVSEERQKKVESNSVEAARLKWEHEFENIKDKSMPASIGSYLHDWLTNMQPLIEQEIEEYWVARKLEKENQLEDTSSFDKERYLEKLKHGPYLTLLRPSKSAITTILEVIKTCVSSDLAHGAPVSKVVMAIGRAMELEFKAQRLLAADIDVNKNFRAIRKTPEFKKFVRGTKASQLIREAEKRAESSAGQSIAFVSWDTDSRCRVGSVMLSLLLQVAKVDVEGTDPITGDTKTALAPAFYHTYDYQNGSKVGVIKLNTKFASKLGTERVDNTLQPHFMPMIAKPRPWTTHNDGGYYLKKSAVLKAKNSPEQAAYARTAAIKGKMDTVLQALNNLGSTAWTVNKEVLKVMIQVWNTGEEFLDIPKFRETLNLPPQPSTDASLEEFFKHKRKCQAICREFSKDRSMRCDTNYKLEIARAYVGERIYFPHSLDFRGRAYPMPPYFNHLGNDLSRGLLKFWNGKQLGEEGLRWLKIHVCNLMGFDKLSLDDRVKYVDDHLDEIFESARDPLGGSRMWVKADKPWQFLASAMELEQAFRLPDPTKFISHQPVHQDGTCNGLQHYAALGGDIEGARQVNLVPADKPSDVYTHVAHLVEKSVQEDLEAGLEEAKLVKDVISRKLVKQTVMTSVYGVTYVGARAQITKRLKDIEFDEKYMSMSSKYLTQKVFKAIRELFDNAHAIQDWLIIAAKRISKSVRTDIDIPQDTDYMCSVIWTTPMGLPVVQPYREYKGRPVQTTMQTITIVDPYQVKRVDGRKQASGFPPNFIHSLDATHMVLSANKCSEAGLVFASVHDSYWTHASDVSIMNKILREQFIHLHTNNLIEKLDKELRMRYGKNLMVVEVSSASDLAMEYKKFRQGLLSKLKRSPTLIDEAMTERKRQLLLQSGNKDDIERAQKMVTPVTIAEKCNYKNALGFEGKNATSILVPFDLPPIPLKGEFDVNVVRDSPYFFS</sequence>
<name>A0A9P8PTA5_9ASCO</name>
<dbReference type="InterPro" id="IPR024075">
    <property type="entry name" value="DNA-dir_RNA_pol_helix_hairp_sf"/>
</dbReference>
<dbReference type="Gene3D" id="1.10.287.260">
    <property type="match status" value="1"/>
</dbReference>
<evidence type="ECO:0000313" key="12">
    <source>
        <dbReference type="EMBL" id="KAH3677737.1"/>
    </source>
</evidence>
<dbReference type="Gene3D" id="1.10.150.20">
    <property type="entry name" value="5' to 3' exonuclease, C-terminal subdomain"/>
    <property type="match status" value="1"/>
</dbReference>
<reference evidence="12" key="1">
    <citation type="journal article" date="2021" name="Open Biol.">
        <title>Shared evolutionary footprints suggest mitochondrial oxidative damage underlies multiple complex I losses in fungi.</title>
        <authorList>
            <person name="Schikora-Tamarit M.A."/>
            <person name="Marcet-Houben M."/>
            <person name="Nosek J."/>
            <person name="Gabaldon T."/>
        </authorList>
    </citation>
    <scope>NUCLEOTIDE SEQUENCE</scope>
    <source>
        <strain evidence="12">NCAIM Y.01608</strain>
    </source>
</reference>
<comment type="caution">
    <text evidence="12">The sequence shown here is derived from an EMBL/GenBank/DDBJ whole genome shotgun (WGS) entry which is preliminary data.</text>
</comment>
<evidence type="ECO:0000256" key="7">
    <source>
        <dbReference type="ARBA" id="ARBA00023128"/>
    </source>
</evidence>
<feature type="domain" description="DNA-directed RNA polymerase N-terminal" evidence="11">
    <location>
        <begin position="385"/>
        <end position="716"/>
    </location>
</feature>
<evidence type="ECO:0000256" key="4">
    <source>
        <dbReference type="ARBA" id="ARBA00022679"/>
    </source>
</evidence>
<keyword evidence="5 10" id="KW-0548">Nucleotidyltransferase</keyword>
<dbReference type="Proteomes" id="UP000788993">
    <property type="component" value="Unassembled WGS sequence"/>
</dbReference>
<evidence type="ECO:0000256" key="8">
    <source>
        <dbReference type="ARBA" id="ARBA00023163"/>
    </source>
</evidence>